<organism evidence="3 4">
    <name type="scientific">Macrolepiota fuliginosa MF-IS2</name>
    <dbReference type="NCBI Taxonomy" id="1400762"/>
    <lineage>
        <taxon>Eukaryota</taxon>
        <taxon>Fungi</taxon>
        <taxon>Dikarya</taxon>
        <taxon>Basidiomycota</taxon>
        <taxon>Agaricomycotina</taxon>
        <taxon>Agaricomycetes</taxon>
        <taxon>Agaricomycetidae</taxon>
        <taxon>Agaricales</taxon>
        <taxon>Agaricineae</taxon>
        <taxon>Agaricaceae</taxon>
        <taxon>Macrolepiota</taxon>
    </lineage>
</organism>
<dbReference type="GO" id="GO:0008270">
    <property type="term" value="F:zinc ion binding"/>
    <property type="evidence" value="ECO:0007669"/>
    <property type="project" value="InterPro"/>
</dbReference>
<proteinExistence type="predicted"/>
<comment type="caution">
    <text evidence="3">The sequence shown here is derived from an EMBL/GenBank/DDBJ whole genome shotgun (WGS) entry which is preliminary data.</text>
</comment>
<dbReference type="OrthoDB" id="3263880at2759"/>
<dbReference type="InterPro" id="IPR001138">
    <property type="entry name" value="Zn2Cys6_DnaBD"/>
</dbReference>
<feature type="compositionally biased region" description="Low complexity" evidence="1">
    <location>
        <begin position="1"/>
        <end position="15"/>
    </location>
</feature>
<feature type="region of interest" description="Disordered" evidence="1">
    <location>
        <begin position="193"/>
        <end position="222"/>
    </location>
</feature>
<dbReference type="PROSITE" id="PS50048">
    <property type="entry name" value="ZN2_CY6_FUNGAL_2"/>
    <property type="match status" value="1"/>
</dbReference>
<dbReference type="AlphaFoldDB" id="A0A9P5XQ92"/>
<dbReference type="SUPFAM" id="SSF57701">
    <property type="entry name" value="Zn2/Cys6 DNA-binding domain"/>
    <property type="match status" value="1"/>
</dbReference>
<dbReference type="CDD" id="cd00067">
    <property type="entry name" value="GAL4"/>
    <property type="match status" value="1"/>
</dbReference>
<feature type="compositionally biased region" description="Polar residues" evidence="1">
    <location>
        <begin position="707"/>
        <end position="716"/>
    </location>
</feature>
<dbReference type="InterPro" id="IPR036864">
    <property type="entry name" value="Zn2-C6_fun-type_DNA-bd_sf"/>
</dbReference>
<keyword evidence="4" id="KW-1185">Reference proteome</keyword>
<dbReference type="Gene3D" id="4.10.240.10">
    <property type="entry name" value="Zn(2)-C6 fungal-type DNA-binding domain"/>
    <property type="match status" value="1"/>
</dbReference>
<feature type="region of interest" description="Disordered" evidence="1">
    <location>
        <begin position="1"/>
        <end position="37"/>
    </location>
</feature>
<feature type="compositionally biased region" description="Low complexity" evidence="1">
    <location>
        <begin position="504"/>
        <end position="521"/>
    </location>
</feature>
<sequence>MSPRGASSAASSGASTRNATTPYSRRPASQPKSTRQQFSACGACRMRRVRCDLKDLVIATAGPNPSCSNCKERNIKCVDEFADVKAVKLLRRGRRLQQVEAIYGKTSDMQASTASTTPPTTRLPSIIPNLRPEFFASAFWLWFCIQRPILDPDEFPSRFYAHTKGTQSLGHEGGLIAMLLVVWAASFGLDERGLPPENHPGADKVAPNTKDENDSTDPRKLKDVPHDLKWRERKEKTDAMLREVLELIDFHGVMRRPTLDGVRALLLILPLLEDAQPLERNAIHEATLSQVLALCISVDSPSDQPHLTSEHSDALIRARIFWYAHTQEGLTTGMKGGRFVLTNDDLDTFQRLIPSFASSYAGGGAVSNLGSQHLLHQQYHERSQLSLAKSVEELSQMSRIPLRINTICRRVHEVLTGVKAAKCAEEHGLIEANGMREIWRDLDRCWRELDVLKESILQAEDPTRRGYIEQYACGWQIFIFECHNLIRESLKQYMSITPTQQMYSTSHSPPRPSSTSSTSSPYLPPQQLYTMASRKCFARLPHVVDILKRHLSSGTVEDLALFRWDAGLIRDGCFFAAYLAATIDSDVLDIATDDSDVKESGIGPIPIRYTTEESVAICMAAFARMRWVCSNNEERQQTIKMVWDNRKGRRHHQSHRSEPDIHYRHPPLYEQQPMDPINTQPNGLQPDRPSLPPLSMFANQRRIESAPSTSYTTDGAGTNGWPCYTPPGTATSGTTSTGTGLSARGSPVFPNLTPYKSEVDDPYYHNSSGDIDQFSFNVPIVGPVVREPPMYTQRNLPPDPHSMSSSSSSAYLGQAYTTVSPLVVGPADRDFDGCPQFGENCSGTYH</sequence>
<evidence type="ECO:0000256" key="1">
    <source>
        <dbReference type="SAM" id="MobiDB-lite"/>
    </source>
</evidence>
<dbReference type="Proteomes" id="UP000807342">
    <property type="component" value="Unassembled WGS sequence"/>
</dbReference>
<evidence type="ECO:0000259" key="2">
    <source>
        <dbReference type="PROSITE" id="PS50048"/>
    </source>
</evidence>
<protein>
    <recommendedName>
        <fullName evidence="2">Zn(2)-C6 fungal-type domain-containing protein</fullName>
    </recommendedName>
</protein>
<feature type="region of interest" description="Disordered" evidence="1">
    <location>
        <begin position="707"/>
        <end position="749"/>
    </location>
</feature>
<reference evidence="3" key="1">
    <citation type="submission" date="2020-11" db="EMBL/GenBank/DDBJ databases">
        <authorList>
            <consortium name="DOE Joint Genome Institute"/>
            <person name="Ahrendt S."/>
            <person name="Riley R."/>
            <person name="Andreopoulos W."/>
            <person name="Labutti K."/>
            <person name="Pangilinan J."/>
            <person name="Ruiz-Duenas F.J."/>
            <person name="Barrasa J.M."/>
            <person name="Sanchez-Garcia M."/>
            <person name="Camarero S."/>
            <person name="Miyauchi S."/>
            <person name="Serrano A."/>
            <person name="Linde D."/>
            <person name="Babiker R."/>
            <person name="Drula E."/>
            <person name="Ayuso-Fernandez I."/>
            <person name="Pacheco R."/>
            <person name="Padilla G."/>
            <person name="Ferreira P."/>
            <person name="Barriuso J."/>
            <person name="Kellner H."/>
            <person name="Castanera R."/>
            <person name="Alfaro M."/>
            <person name="Ramirez L."/>
            <person name="Pisabarro A.G."/>
            <person name="Kuo A."/>
            <person name="Tritt A."/>
            <person name="Lipzen A."/>
            <person name="He G."/>
            <person name="Yan M."/>
            <person name="Ng V."/>
            <person name="Cullen D."/>
            <person name="Martin F."/>
            <person name="Rosso M.-N."/>
            <person name="Henrissat B."/>
            <person name="Hibbett D."/>
            <person name="Martinez A.T."/>
            <person name="Grigoriev I.V."/>
        </authorList>
    </citation>
    <scope>NUCLEOTIDE SEQUENCE</scope>
    <source>
        <strain evidence="3">MF-IS2</strain>
    </source>
</reference>
<name>A0A9P5XQ92_9AGAR</name>
<dbReference type="SMART" id="SM00066">
    <property type="entry name" value="GAL4"/>
    <property type="match status" value="1"/>
</dbReference>
<evidence type="ECO:0000313" key="4">
    <source>
        <dbReference type="Proteomes" id="UP000807342"/>
    </source>
</evidence>
<dbReference type="GO" id="GO:0000981">
    <property type="term" value="F:DNA-binding transcription factor activity, RNA polymerase II-specific"/>
    <property type="evidence" value="ECO:0007669"/>
    <property type="project" value="InterPro"/>
</dbReference>
<dbReference type="Pfam" id="PF00172">
    <property type="entry name" value="Zn_clus"/>
    <property type="match status" value="1"/>
</dbReference>
<feature type="region of interest" description="Disordered" evidence="1">
    <location>
        <begin position="501"/>
        <end position="522"/>
    </location>
</feature>
<feature type="compositionally biased region" description="Low complexity" evidence="1">
    <location>
        <begin position="726"/>
        <end position="746"/>
    </location>
</feature>
<feature type="domain" description="Zn(2)-C6 fungal-type" evidence="2">
    <location>
        <begin position="40"/>
        <end position="79"/>
    </location>
</feature>
<dbReference type="EMBL" id="MU151063">
    <property type="protein sequence ID" value="KAF9453286.1"/>
    <property type="molecule type" value="Genomic_DNA"/>
</dbReference>
<evidence type="ECO:0000313" key="3">
    <source>
        <dbReference type="EMBL" id="KAF9453286.1"/>
    </source>
</evidence>
<accession>A0A9P5XQ92</accession>
<gene>
    <name evidence="3" type="ORF">P691DRAFT_720161</name>
</gene>
<feature type="region of interest" description="Disordered" evidence="1">
    <location>
        <begin position="790"/>
        <end position="809"/>
    </location>
</feature>
<feature type="compositionally biased region" description="Basic and acidic residues" evidence="1">
    <location>
        <begin position="209"/>
        <end position="222"/>
    </location>
</feature>